<dbReference type="EMBL" id="KN837268">
    <property type="protein sequence ID" value="KIJ30146.1"/>
    <property type="molecule type" value="Genomic_DNA"/>
</dbReference>
<gene>
    <name evidence="2" type="ORF">M422DRAFT_784095</name>
</gene>
<dbReference type="HOGENOM" id="CLU_392403_0_0_1"/>
<dbReference type="InterPro" id="IPR059179">
    <property type="entry name" value="MLKL-like_MCAfunc"/>
</dbReference>
<protein>
    <recommendedName>
        <fullName evidence="1">Mixed lineage kinase domain-containing protein</fullName>
    </recommendedName>
</protein>
<sequence>MDIAKDLFDLVNKVAGVPALHLACSVATQILITVQKTKENSASLQYLAHLVATSLLEISDHMQGNWDRAPSLVKSKLDTFIINLQEINKFVVKYSSNSRLRAFFNSNDRQTDIQRLKERLMDARLSLLISLGVEASLSLNTVLNTQTTLVSRFNELTIPAGGTEEDPDLQIYNPADFLFLQRITEYKLTNKAKSESVIQVTIDEARRIKDGQICVVKSYQGPKSRLKESEMRRDVNVRKQFRHPLIVQLIGISRYTVTLPFQVYYAPESCEPIRSWMRRTLASNPIETLCGLYDMRKSILGIQDFETNVSLDGDLGDNLLINVRRCGPKLLWTAVYAGELSLTTQKASKTFEIYNRIATNTIVPHWFDPSHRYQDYFSDRHSPDAIADHLCRGSFYSDWGTEARTLEDLVRCDYSEMNLAMLENVFAEQVWFAPTKAWIPPGTYLRLGDVGYVDDEGDFKVIGNIHTSFATETGNNAESQPLERLPVEPWESCYEFSGGAALKGLVMRTEQPSAACQELSYQATFPAREYLFLKLHYIKLEQKKLLSSLRQHAPALIAQHGLLIAPHLLKLVITTEYEWWLTLETIEPVQDPSELLGNGQKYWRQGALSHHVLQTPQVVDKVQHPLFVFVREGGLEVDDQGIPGIMQPSLKIALHHDSTCLQEEEWDLTCGSDISGKKNETRVSLEYKLYQNVHYLQLPVDYSRAGW</sequence>
<feature type="domain" description="Mixed lineage kinase" evidence="1">
    <location>
        <begin position="25"/>
        <end position="146"/>
    </location>
</feature>
<dbReference type="Pfam" id="PF22215">
    <property type="entry name" value="MLKL_N"/>
    <property type="match status" value="1"/>
</dbReference>
<dbReference type="Gene3D" id="1.20.930.20">
    <property type="entry name" value="Adaptor protein Cbl, N-terminal domain"/>
    <property type="match status" value="1"/>
</dbReference>
<keyword evidence="3" id="KW-1185">Reference proteome</keyword>
<dbReference type="InterPro" id="IPR036537">
    <property type="entry name" value="Adaptor_Cbl_N_dom_sf"/>
</dbReference>
<dbReference type="CDD" id="cd21037">
    <property type="entry name" value="MLKL_NTD"/>
    <property type="match status" value="1"/>
</dbReference>
<evidence type="ECO:0000259" key="1">
    <source>
        <dbReference type="Pfam" id="PF22215"/>
    </source>
</evidence>
<dbReference type="GO" id="GO:0007166">
    <property type="term" value="P:cell surface receptor signaling pathway"/>
    <property type="evidence" value="ECO:0007669"/>
    <property type="project" value="InterPro"/>
</dbReference>
<accession>A0A0C9UXP1</accession>
<dbReference type="AlphaFoldDB" id="A0A0C9UXP1"/>
<evidence type="ECO:0000313" key="2">
    <source>
        <dbReference type="EMBL" id="KIJ30146.1"/>
    </source>
</evidence>
<proteinExistence type="predicted"/>
<reference evidence="2 3" key="1">
    <citation type="submission" date="2014-06" db="EMBL/GenBank/DDBJ databases">
        <title>Evolutionary Origins and Diversification of the Mycorrhizal Mutualists.</title>
        <authorList>
            <consortium name="DOE Joint Genome Institute"/>
            <consortium name="Mycorrhizal Genomics Consortium"/>
            <person name="Kohler A."/>
            <person name="Kuo A."/>
            <person name="Nagy L.G."/>
            <person name="Floudas D."/>
            <person name="Copeland A."/>
            <person name="Barry K.W."/>
            <person name="Cichocki N."/>
            <person name="Veneault-Fourrey C."/>
            <person name="LaButti K."/>
            <person name="Lindquist E.A."/>
            <person name="Lipzen A."/>
            <person name="Lundell T."/>
            <person name="Morin E."/>
            <person name="Murat C."/>
            <person name="Riley R."/>
            <person name="Ohm R."/>
            <person name="Sun H."/>
            <person name="Tunlid A."/>
            <person name="Henrissat B."/>
            <person name="Grigoriev I.V."/>
            <person name="Hibbett D.S."/>
            <person name="Martin F."/>
        </authorList>
    </citation>
    <scope>NUCLEOTIDE SEQUENCE [LARGE SCALE GENOMIC DNA]</scope>
    <source>
        <strain evidence="2 3">SS14</strain>
    </source>
</reference>
<organism evidence="2 3">
    <name type="scientific">Sphaerobolus stellatus (strain SS14)</name>
    <dbReference type="NCBI Taxonomy" id="990650"/>
    <lineage>
        <taxon>Eukaryota</taxon>
        <taxon>Fungi</taxon>
        <taxon>Dikarya</taxon>
        <taxon>Basidiomycota</taxon>
        <taxon>Agaricomycotina</taxon>
        <taxon>Agaricomycetes</taxon>
        <taxon>Phallomycetidae</taxon>
        <taxon>Geastrales</taxon>
        <taxon>Sphaerobolaceae</taxon>
        <taxon>Sphaerobolus</taxon>
    </lineage>
</organism>
<dbReference type="InterPro" id="IPR054000">
    <property type="entry name" value="MLKL_N"/>
</dbReference>
<dbReference type="Proteomes" id="UP000054279">
    <property type="component" value="Unassembled WGS sequence"/>
</dbReference>
<name>A0A0C9UXP1_SPHS4</name>
<evidence type="ECO:0000313" key="3">
    <source>
        <dbReference type="Proteomes" id="UP000054279"/>
    </source>
</evidence>